<dbReference type="GO" id="GO:0050528">
    <property type="term" value="F:acyloxyacyl hydrolase activity"/>
    <property type="evidence" value="ECO:0007669"/>
    <property type="project" value="InterPro"/>
</dbReference>
<dbReference type="InterPro" id="IPR036514">
    <property type="entry name" value="SGNH_hydro_sf"/>
</dbReference>
<organism evidence="1 2">
    <name type="scientific">Trichonephila clavata</name>
    <name type="common">Joro spider</name>
    <name type="synonym">Nephila clavata</name>
    <dbReference type="NCBI Taxonomy" id="2740835"/>
    <lineage>
        <taxon>Eukaryota</taxon>
        <taxon>Metazoa</taxon>
        <taxon>Ecdysozoa</taxon>
        <taxon>Arthropoda</taxon>
        <taxon>Chelicerata</taxon>
        <taxon>Arachnida</taxon>
        <taxon>Araneae</taxon>
        <taxon>Araneomorphae</taxon>
        <taxon>Entelegynae</taxon>
        <taxon>Araneoidea</taxon>
        <taxon>Nephilidae</taxon>
        <taxon>Trichonephila</taxon>
    </lineage>
</organism>
<gene>
    <name evidence="1" type="primary">AOAH</name>
    <name evidence="1" type="ORF">TNCT_437051</name>
</gene>
<accession>A0A8X6IE61</accession>
<dbReference type="GO" id="GO:0009104">
    <property type="term" value="P:lipopolysaccharide catabolic process"/>
    <property type="evidence" value="ECO:0007669"/>
    <property type="project" value="TreeGrafter"/>
</dbReference>
<dbReference type="OrthoDB" id="14839at2759"/>
<comment type="caution">
    <text evidence="1">The sequence shown here is derived from an EMBL/GenBank/DDBJ whole genome shotgun (WGS) entry which is preliminary data.</text>
</comment>
<dbReference type="EMBL" id="BMAO01014077">
    <property type="protein sequence ID" value="GFQ92747.1"/>
    <property type="molecule type" value="Genomic_DNA"/>
</dbReference>
<keyword evidence="1" id="KW-0378">Hydrolase</keyword>
<protein>
    <submittedName>
        <fullName evidence="1">Acyloxyacyl hydrolase</fullName>
    </submittedName>
</protein>
<evidence type="ECO:0000313" key="1">
    <source>
        <dbReference type="EMBL" id="GFQ92747.1"/>
    </source>
</evidence>
<name>A0A8X6IE61_TRICU</name>
<dbReference type="AlphaFoldDB" id="A0A8X6IE61"/>
<reference evidence="1" key="1">
    <citation type="submission" date="2020-07" db="EMBL/GenBank/DDBJ databases">
        <title>Multicomponent nature underlies the extraordinary mechanical properties of spider dragline silk.</title>
        <authorList>
            <person name="Kono N."/>
            <person name="Nakamura H."/>
            <person name="Mori M."/>
            <person name="Yoshida Y."/>
            <person name="Ohtoshi R."/>
            <person name="Malay A.D."/>
            <person name="Moran D.A.P."/>
            <person name="Tomita M."/>
            <person name="Numata K."/>
            <person name="Arakawa K."/>
        </authorList>
    </citation>
    <scope>NUCLEOTIDE SEQUENCE</scope>
</reference>
<proteinExistence type="predicted"/>
<keyword evidence="2" id="KW-1185">Reference proteome</keyword>
<dbReference type="Proteomes" id="UP000887116">
    <property type="component" value="Unassembled WGS sequence"/>
</dbReference>
<dbReference type="GO" id="GO:0005509">
    <property type="term" value="F:calcium ion binding"/>
    <property type="evidence" value="ECO:0007669"/>
    <property type="project" value="TreeGrafter"/>
</dbReference>
<dbReference type="SUPFAM" id="SSF52266">
    <property type="entry name" value="SGNH hydrolase"/>
    <property type="match status" value="1"/>
</dbReference>
<sequence length="412" mass="46925">MINIILSNAIRFIVMTVKYLTKKVAISKLTTPSPGKTDPQKTQFGLLLSFQKPMNNDIVMDSNCNGIYGMNETSGVPYEEELCGGTKSQGLIYIGDSIGAHFHVPPAWFTAKQLTMDILKNFSFVLENELDWPQTSFPTGYQNLSWPIIEGETDSLYWRLRQRNLCNHRDFQNICFNGAASGTMLSYLKSIARKPQIDKPAVVFYGMMGNDVCERWMKSLDDLTTPEQFRSNVLKTLDSLNAILPEGSHVLLIGLVNGSFIYPTMSERLHPIGQLHRDVRYKDVYEWFNCMRIGPCYGWMNKNDSIREATTQRAVELTNVLKDIAKNKKYDSFSVQFLSNPLTTVIHNLERDGFPLWKLLEPVDSLHPVQEVLPLITQAMWQEITNNYPEILGQVNPNNEVIRKLFGDQGGH</sequence>
<dbReference type="InterPro" id="IPR039676">
    <property type="entry name" value="AOAH"/>
</dbReference>
<dbReference type="PANTHER" id="PTHR15010:SF0">
    <property type="entry name" value="ACYLOXYACYL HYDROLASE"/>
    <property type="match status" value="1"/>
</dbReference>
<evidence type="ECO:0000313" key="2">
    <source>
        <dbReference type="Proteomes" id="UP000887116"/>
    </source>
</evidence>
<dbReference type="PANTHER" id="PTHR15010">
    <property type="entry name" value="ACYLOXYACYL HYDROLASE"/>
    <property type="match status" value="1"/>
</dbReference>
<dbReference type="Gene3D" id="3.40.50.1110">
    <property type="entry name" value="SGNH hydrolase"/>
    <property type="match status" value="1"/>
</dbReference>